<proteinExistence type="predicted"/>
<reference evidence="1" key="1">
    <citation type="journal article" date="2014" name="Front. Microbiol.">
        <title>High frequency of phylogenetically diverse reductive dehalogenase-homologous genes in deep subseafloor sedimentary metagenomes.</title>
        <authorList>
            <person name="Kawai M."/>
            <person name="Futagami T."/>
            <person name="Toyoda A."/>
            <person name="Takaki Y."/>
            <person name="Nishi S."/>
            <person name="Hori S."/>
            <person name="Arai W."/>
            <person name="Tsubouchi T."/>
            <person name="Morono Y."/>
            <person name="Uchiyama I."/>
            <person name="Ito T."/>
            <person name="Fujiyama A."/>
            <person name="Inagaki F."/>
            <person name="Takami H."/>
        </authorList>
    </citation>
    <scope>NUCLEOTIDE SEQUENCE</scope>
    <source>
        <strain evidence="1">Expedition CK06-06</strain>
    </source>
</reference>
<protein>
    <submittedName>
        <fullName evidence="1">Uncharacterized protein</fullName>
    </submittedName>
</protein>
<evidence type="ECO:0000313" key="1">
    <source>
        <dbReference type="EMBL" id="GAJ20027.1"/>
    </source>
</evidence>
<sequence>MDKYKKGTDLFYSSLGLPGPLISIIMEVFARTSSINLLLPVNFSL</sequence>
<gene>
    <name evidence="1" type="ORF">S12H4_56913</name>
</gene>
<comment type="caution">
    <text evidence="1">The sequence shown here is derived from an EMBL/GenBank/DDBJ whole genome shotgun (WGS) entry which is preliminary data.</text>
</comment>
<dbReference type="EMBL" id="BARW01036716">
    <property type="protein sequence ID" value="GAJ20027.1"/>
    <property type="molecule type" value="Genomic_DNA"/>
</dbReference>
<accession>X1VL64</accession>
<name>X1VL64_9ZZZZ</name>
<dbReference type="AlphaFoldDB" id="X1VL64"/>
<organism evidence="1">
    <name type="scientific">marine sediment metagenome</name>
    <dbReference type="NCBI Taxonomy" id="412755"/>
    <lineage>
        <taxon>unclassified sequences</taxon>
        <taxon>metagenomes</taxon>
        <taxon>ecological metagenomes</taxon>
    </lineage>
</organism>